<dbReference type="InterPro" id="IPR007269">
    <property type="entry name" value="ICMT_MeTrfase"/>
</dbReference>
<comment type="caution">
    <text evidence="6">The sequence shown here is derived from an EMBL/GenBank/DDBJ whole genome shotgun (WGS) entry which is preliminary data.</text>
</comment>
<keyword evidence="2 5" id="KW-0812">Transmembrane</keyword>
<dbReference type="Gene3D" id="1.20.120.1630">
    <property type="match status" value="1"/>
</dbReference>
<keyword evidence="6" id="KW-0808">Transferase</keyword>
<evidence type="ECO:0000256" key="3">
    <source>
        <dbReference type="ARBA" id="ARBA00022989"/>
    </source>
</evidence>
<keyword evidence="3 5" id="KW-1133">Transmembrane helix</keyword>
<organism evidence="6 7">
    <name type="scientific">Rathayibacter toxicus</name>
    <dbReference type="NCBI Taxonomy" id="145458"/>
    <lineage>
        <taxon>Bacteria</taxon>
        <taxon>Bacillati</taxon>
        <taxon>Actinomycetota</taxon>
        <taxon>Actinomycetes</taxon>
        <taxon>Micrococcales</taxon>
        <taxon>Microbacteriaceae</taxon>
        <taxon>Rathayibacter</taxon>
    </lineage>
</organism>
<evidence type="ECO:0000256" key="2">
    <source>
        <dbReference type="ARBA" id="ARBA00022692"/>
    </source>
</evidence>
<feature type="transmembrane region" description="Helical" evidence="5">
    <location>
        <begin position="38"/>
        <end position="58"/>
    </location>
</feature>
<dbReference type="Proteomes" id="UP000237966">
    <property type="component" value="Unassembled WGS sequence"/>
</dbReference>
<evidence type="ECO:0000313" key="7">
    <source>
        <dbReference type="Proteomes" id="UP000237966"/>
    </source>
</evidence>
<reference evidence="6 7" key="1">
    <citation type="submission" date="2018-02" db="EMBL/GenBank/DDBJ databases">
        <title>Bacteriophage NCPPB3778 and a type I-E CRISPR drive the evolution of the US Biological Select Agent, Rathayibacter toxicus.</title>
        <authorList>
            <person name="Davis E.W.II."/>
            <person name="Tabima J.F."/>
            <person name="Weisberg A.J."/>
            <person name="Lopes L.D."/>
            <person name="Wiseman M.S."/>
            <person name="Wiseman M.S."/>
            <person name="Pupko T."/>
            <person name="Belcher M.S."/>
            <person name="Sechler A.J."/>
            <person name="Tancos M.A."/>
            <person name="Schroeder B.K."/>
            <person name="Murray T.D."/>
            <person name="Luster D.G."/>
            <person name="Schneider W.L."/>
            <person name="Rogers E."/>
            <person name="Andreote F.D."/>
            <person name="Grunwald N.J."/>
            <person name="Putnam M.L."/>
            <person name="Chang J.H."/>
        </authorList>
    </citation>
    <scope>NUCLEOTIDE SEQUENCE [LARGE SCALE GENOMIC DNA]</scope>
    <source>
        <strain evidence="6 7">FH99</strain>
    </source>
</reference>
<evidence type="ECO:0000256" key="1">
    <source>
        <dbReference type="ARBA" id="ARBA00004141"/>
    </source>
</evidence>
<name>A0A2S5Y9E9_9MICO</name>
<dbReference type="EMBL" id="PSWU01000004">
    <property type="protein sequence ID" value="PPI16538.1"/>
    <property type="molecule type" value="Genomic_DNA"/>
</dbReference>
<dbReference type="AlphaFoldDB" id="A0A2S5Y9E9"/>
<dbReference type="GO" id="GO:0004671">
    <property type="term" value="F:protein C-terminal S-isoprenylcysteine carboxyl O-methyltransferase activity"/>
    <property type="evidence" value="ECO:0007669"/>
    <property type="project" value="InterPro"/>
</dbReference>
<proteinExistence type="predicted"/>
<dbReference type="PANTHER" id="PTHR43847">
    <property type="entry name" value="BLL3993 PROTEIN"/>
    <property type="match status" value="1"/>
</dbReference>
<evidence type="ECO:0000256" key="4">
    <source>
        <dbReference type="ARBA" id="ARBA00023136"/>
    </source>
</evidence>
<dbReference type="InterPro" id="IPR052527">
    <property type="entry name" value="Metal_cation-efflux_comp"/>
</dbReference>
<gene>
    <name evidence="6" type="ORF">C5C51_03895</name>
</gene>
<protein>
    <submittedName>
        <fullName evidence="6">Isoprenylcysteine carboxylmethyltransferase family protein</fullName>
    </submittedName>
</protein>
<accession>A0A2S5Y9E9</accession>
<evidence type="ECO:0000313" key="6">
    <source>
        <dbReference type="EMBL" id="PPI16538.1"/>
    </source>
</evidence>
<feature type="transmembrane region" description="Helical" evidence="5">
    <location>
        <begin position="65"/>
        <end position="85"/>
    </location>
</feature>
<feature type="transmembrane region" description="Helical" evidence="5">
    <location>
        <begin position="126"/>
        <end position="151"/>
    </location>
</feature>
<comment type="subcellular location">
    <subcellularLocation>
        <location evidence="1">Membrane</location>
        <topology evidence="1">Multi-pass membrane protein</topology>
    </subcellularLocation>
</comment>
<keyword evidence="4 5" id="KW-0472">Membrane</keyword>
<dbReference type="GO" id="GO:0032259">
    <property type="term" value="P:methylation"/>
    <property type="evidence" value="ECO:0007669"/>
    <property type="project" value="UniProtKB-KW"/>
</dbReference>
<evidence type="ECO:0000256" key="5">
    <source>
        <dbReference type="SAM" id="Phobius"/>
    </source>
</evidence>
<dbReference type="RefSeq" id="WP_051210313.1">
    <property type="nucleotide sequence ID" value="NZ_CP037977.1"/>
</dbReference>
<sequence>MFSSVIWLLVAVIGAMVELRWASYRREAATPEARAMDSVMVMSTCVALLGPFLVALITQRQPLEWLSVPAAALALGGVVIRWSAIRALGVRYRLSPQMQPDDHFLVECGPYSLIRHPGYIGIELQLVGMCLLVSPPLGLVMVVPVMGYVLIRIRGEEKILAREFGDEFVSYEARVKWRLVPCVY</sequence>
<keyword evidence="6" id="KW-0489">Methyltransferase</keyword>
<dbReference type="PANTHER" id="PTHR43847:SF1">
    <property type="entry name" value="BLL3993 PROTEIN"/>
    <property type="match status" value="1"/>
</dbReference>
<dbReference type="Pfam" id="PF04140">
    <property type="entry name" value="ICMT"/>
    <property type="match status" value="1"/>
</dbReference>
<dbReference type="GO" id="GO:0016020">
    <property type="term" value="C:membrane"/>
    <property type="evidence" value="ECO:0007669"/>
    <property type="project" value="UniProtKB-SubCell"/>
</dbReference>
<dbReference type="OrthoDB" id="941586at2"/>